<name>F4LPS5_TREBD</name>
<dbReference type="STRING" id="906968.Trebr_1648"/>
<organism evidence="1 2">
    <name type="scientific">Treponema brennaborense (strain DSM 12168 / CIP 105900 / DD5/3)</name>
    <dbReference type="NCBI Taxonomy" id="906968"/>
    <lineage>
        <taxon>Bacteria</taxon>
        <taxon>Pseudomonadati</taxon>
        <taxon>Spirochaetota</taxon>
        <taxon>Spirochaetia</taxon>
        <taxon>Spirochaetales</taxon>
        <taxon>Treponemataceae</taxon>
        <taxon>Treponema</taxon>
    </lineage>
</organism>
<dbReference type="AlphaFoldDB" id="F4LPS5"/>
<dbReference type="eggNOG" id="COG5464">
    <property type="taxonomic scope" value="Bacteria"/>
</dbReference>
<dbReference type="Pfam" id="PF12784">
    <property type="entry name" value="PDDEXK_2"/>
    <property type="match status" value="1"/>
</dbReference>
<dbReference type="RefSeq" id="WP_013758776.1">
    <property type="nucleotide sequence ID" value="NC_015500.1"/>
</dbReference>
<gene>
    <name evidence="1" type="ordered locus">Trebr_1648</name>
</gene>
<sequence>MNADFPRWEDVTITNDFFFAYSMLHDTELCRLLLRTLLKLDAKEITYVNTQETLAAAPGSKSVRLDVLLETTGEIVNVEMQTTSEPNLFKRIRYYQSSIDIGTAQRGADYDDLKKLYVLFICTKDPFGEGLPRYTLRTVCDEHTALDVRDERFAVVYNASAYENELDSETAAMLHYIAEGGTDTETAKSFAERVFKLKTDGAAKGAFMKYEIEIKRIRKEGFAEGESLGFAAGRNEGFAEGESSGIAKGEIRGMEKGRISGIAEGETRGMEKEKYATAGNLLSMGVLTPEQIAAATELPLETVQELACRER</sequence>
<dbReference type="EMBL" id="CP002696">
    <property type="protein sequence ID" value="AEE17071.1"/>
    <property type="molecule type" value="Genomic_DNA"/>
</dbReference>
<dbReference type="Proteomes" id="UP000006546">
    <property type="component" value="Chromosome"/>
</dbReference>
<keyword evidence="2" id="KW-1185">Reference proteome</keyword>
<evidence type="ECO:0000313" key="2">
    <source>
        <dbReference type="Proteomes" id="UP000006546"/>
    </source>
</evidence>
<dbReference type="NCBIfam" id="TIGR01784">
    <property type="entry name" value="T_den_put_tspse"/>
    <property type="match status" value="1"/>
</dbReference>
<evidence type="ECO:0000313" key="1">
    <source>
        <dbReference type="EMBL" id="AEE17071.1"/>
    </source>
</evidence>
<proteinExistence type="predicted"/>
<protein>
    <recommendedName>
        <fullName evidence="3">Tetracycline resistance leader peptide</fullName>
    </recommendedName>
</protein>
<dbReference type="KEGG" id="tbe:Trebr_1648"/>
<accession>F4LPS5</accession>
<reference evidence="2" key="1">
    <citation type="submission" date="2011-04" db="EMBL/GenBank/DDBJ databases">
        <title>The complete genome of Treponema brennaborense DSM 12168.</title>
        <authorList>
            <person name="Lucas S."/>
            <person name="Han J."/>
            <person name="Lapidus A."/>
            <person name="Bruce D."/>
            <person name="Goodwin L."/>
            <person name="Pitluck S."/>
            <person name="Peters L."/>
            <person name="Kyrpides N."/>
            <person name="Mavromatis K."/>
            <person name="Ivanova N."/>
            <person name="Mikhailova N."/>
            <person name="Pagani I."/>
            <person name="Teshima H."/>
            <person name="Detter J.C."/>
            <person name="Tapia R."/>
            <person name="Han C."/>
            <person name="Land M."/>
            <person name="Hauser L."/>
            <person name="Markowitz V."/>
            <person name="Cheng J.-F."/>
            <person name="Hugenholtz P."/>
            <person name="Woyke T."/>
            <person name="Wu D."/>
            <person name="Gronow S."/>
            <person name="Wellnitz S."/>
            <person name="Brambilla E."/>
            <person name="Klenk H.-P."/>
            <person name="Eisen J.A."/>
        </authorList>
    </citation>
    <scope>NUCLEOTIDE SEQUENCE [LARGE SCALE GENOMIC DNA]</scope>
    <source>
        <strain evidence="2">DSM 12168 / CIP 105900 / DD5/3</strain>
    </source>
</reference>
<dbReference type="PANTHER" id="PTHR41317">
    <property type="entry name" value="PD-(D_E)XK NUCLEASE FAMILY TRANSPOSASE"/>
    <property type="match status" value="1"/>
</dbReference>
<dbReference type="OrthoDB" id="9775482at2"/>
<dbReference type="InterPro" id="IPR010106">
    <property type="entry name" value="RpnA"/>
</dbReference>
<evidence type="ECO:0008006" key="3">
    <source>
        <dbReference type="Google" id="ProtNLM"/>
    </source>
</evidence>
<dbReference type="HOGENOM" id="CLU_071023_2_0_12"/>
<dbReference type="PANTHER" id="PTHR41317:SF1">
    <property type="entry name" value="PD-(D_E)XK NUCLEASE FAMILY TRANSPOSASE"/>
    <property type="match status" value="1"/>
</dbReference>